<name>A0A8S2RZW7_9BILA</name>
<dbReference type="EMBL" id="CAJOBJ010016919">
    <property type="protein sequence ID" value="CAF4189948.1"/>
    <property type="molecule type" value="Genomic_DNA"/>
</dbReference>
<dbReference type="Proteomes" id="UP000681720">
    <property type="component" value="Unassembled WGS sequence"/>
</dbReference>
<proteinExistence type="predicted"/>
<evidence type="ECO:0000313" key="1">
    <source>
        <dbReference type="EMBL" id="CAF4189948.1"/>
    </source>
</evidence>
<reference evidence="1" key="1">
    <citation type="submission" date="2021-02" db="EMBL/GenBank/DDBJ databases">
        <authorList>
            <person name="Nowell W R."/>
        </authorList>
    </citation>
    <scope>NUCLEOTIDE SEQUENCE</scope>
</reference>
<comment type="caution">
    <text evidence="1">The sequence shown here is derived from an EMBL/GenBank/DDBJ whole genome shotgun (WGS) entry which is preliminary data.</text>
</comment>
<organism evidence="1 2">
    <name type="scientific">Rotaria magnacalcarata</name>
    <dbReference type="NCBI Taxonomy" id="392030"/>
    <lineage>
        <taxon>Eukaryota</taxon>
        <taxon>Metazoa</taxon>
        <taxon>Spiralia</taxon>
        <taxon>Gnathifera</taxon>
        <taxon>Rotifera</taxon>
        <taxon>Eurotatoria</taxon>
        <taxon>Bdelloidea</taxon>
        <taxon>Philodinida</taxon>
        <taxon>Philodinidae</taxon>
        <taxon>Rotaria</taxon>
    </lineage>
</organism>
<dbReference type="AlphaFoldDB" id="A0A8S2RZW7"/>
<evidence type="ECO:0000313" key="2">
    <source>
        <dbReference type="Proteomes" id="UP000681720"/>
    </source>
</evidence>
<protein>
    <submittedName>
        <fullName evidence="1">Uncharacterized protein</fullName>
    </submittedName>
</protein>
<sequence>MERIIFVADYPYLTKLKLFDFNQDIASAYFKDLSLVYNEDNIKTSWESIVGSSMSHYPVLALHDVPPTTFSSSILTKLCITTNVFDDCLRLLNGRLKQLTTLNDLPNLKCFSLTCDFIDACDAQIVPLLRHMSYLEELTVYLSIENRDTFVDGTHLHNEILIHMPQLHSFVFYIRTDIGTTDSMRKLSNNDIQQTLKKIKNQKVGCMTYYPTFGGICHVFSIPFLFDRLEMIGNTLPNIIFNNVTFLMVFDSIAFKCEFFIRVARFFPLLKELQISNYIIIELPHVISLDIKNADTDYVEQFLNNRKTYLPCLTKLTACYDQLLKLLTVTGDLSALRSILNFMAHNGYFSCFFCYVRGIHRGGKRQYPYKELVDMRTHRHFAQDSLTASRLQRKEKGYVGVSVIASIMDTQLPHSIIIDYAHSSLLRHAKAMFKELYKSLRPSDRKVVDGALVSQRFTRLIFY</sequence>
<accession>A0A8S2RZW7</accession>
<gene>
    <name evidence="1" type="ORF">GIL414_LOCUS21163</name>
</gene>